<sequence>MDNPLYAMLFAEELIAYILQKFNIVWNRTDGLRGLREFIPRNRFKSEIGEAVYCIIMKNEEICKQNFLTLLQEGLMTHEKFRYESSLTMVQIFQNGFHPETYLNMCAALAAHTWLSFEELTEDAAHDIGSVSAQVLAFIINFYIYKAEFDPSTDWFLLAVRAQKHFTDQMDNPLRALLFAEDLIEYVLKKFGIVWMEDKIGIRRLREHIPKPPFNPEVGESVYSLVIYYQDAIRDNYEKLMEKDVTNVHDFRYECAITIIFYFSASGYDNVKFLKMCASLTGLAWQYFEKNEEPLARLISLASSEILAYLINFYTFKQAFKPDDLWFNLRYVGRTLMRKIKLKVELPDTDEKISLVFSRFEPQTRSFAS</sequence>
<dbReference type="EMBL" id="JABXBU010000015">
    <property type="protein sequence ID" value="KAF8787084.1"/>
    <property type="molecule type" value="Genomic_DNA"/>
</dbReference>
<evidence type="ECO:0000313" key="1">
    <source>
        <dbReference type="EMBL" id="KAF8787084.1"/>
    </source>
</evidence>
<gene>
    <name evidence="1" type="ORF">HNY73_008714</name>
</gene>
<evidence type="ECO:0000313" key="2">
    <source>
        <dbReference type="Proteomes" id="UP000807504"/>
    </source>
</evidence>
<protein>
    <submittedName>
        <fullName evidence="1">Uncharacterized protein</fullName>
    </submittedName>
</protein>
<reference evidence="1" key="1">
    <citation type="journal article" date="2020" name="bioRxiv">
        <title>Chromosome-level reference genome of the European wasp spider Argiope bruennichi: a resource for studies on range expansion and evolutionary adaptation.</title>
        <authorList>
            <person name="Sheffer M.M."/>
            <person name="Hoppe A."/>
            <person name="Krehenwinkel H."/>
            <person name="Uhl G."/>
            <person name="Kuss A.W."/>
            <person name="Jensen L."/>
            <person name="Jensen C."/>
            <person name="Gillespie R.G."/>
            <person name="Hoff K.J."/>
            <person name="Prost S."/>
        </authorList>
    </citation>
    <scope>NUCLEOTIDE SEQUENCE</scope>
</reference>
<keyword evidence="2" id="KW-1185">Reference proteome</keyword>
<reference evidence="1" key="2">
    <citation type="submission" date="2020-06" db="EMBL/GenBank/DDBJ databases">
        <authorList>
            <person name="Sheffer M."/>
        </authorList>
    </citation>
    <scope>NUCLEOTIDE SEQUENCE</scope>
</reference>
<organism evidence="1 2">
    <name type="scientific">Argiope bruennichi</name>
    <name type="common">Wasp spider</name>
    <name type="synonym">Aranea bruennichi</name>
    <dbReference type="NCBI Taxonomy" id="94029"/>
    <lineage>
        <taxon>Eukaryota</taxon>
        <taxon>Metazoa</taxon>
        <taxon>Ecdysozoa</taxon>
        <taxon>Arthropoda</taxon>
        <taxon>Chelicerata</taxon>
        <taxon>Arachnida</taxon>
        <taxon>Araneae</taxon>
        <taxon>Araneomorphae</taxon>
        <taxon>Entelegynae</taxon>
        <taxon>Araneoidea</taxon>
        <taxon>Araneidae</taxon>
        <taxon>Argiope</taxon>
    </lineage>
</organism>
<name>A0A8T0F7A8_ARGBR</name>
<accession>A0A8T0F7A8</accession>
<dbReference type="AlphaFoldDB" id="A0A8T0F7A8"/>
<dbReference type="Proteomes" id="UP000807504">
    <property type="component" value="Unassembled WGS sequence"/>
</dbReference>
<comment type="caution">
    <text evidence="1">The sequence shown here is derived from an EMBL/GenBank/DDBJ whole genome shotgun (WGS) entry which is preliminary data.</text>
</comment>
<proteinExistence type="predicted"/>